<dbReference type="AlphaFoldDB" id="A0A017HL64"/>
<evidence type="ECO:0000256" key="1">
    <source>
        <dbReference type="ARBA" id="ARBA00006464"/>
    </source>
</evidence>
<dbReference type="GO" id="GO:0016780">
    <property type="term" value="F:phosphotransferase activity, for other substituted phosphate groups"/>
    <property type="evidence" value="ECO:0007669"/>
    <property type="project" value="TreeGrafter"/>
</dbReference>
<feature type="transmembrane region" description="Helical" evidence="3">
    <location>
        <begin position="30"/>
        <end position="50"/>
    </location>
</feature>
<keyword evidence="3" id="KW-1133">Transmembrane helix</keyword>
<name>A0A017HL64_9RHOB</name>
<keyword evidence="3" id="KW-0472">Membrane</keyword>
<gene>
    <name evidence="5" type="ORF">Rumeso_03404</name>
</gene>
<sequence>MGPAPGLRRLGGRRAGAGRAYPLAKRGFDLVGAGLLLVPLALAALALLALNPWLNRGRLFFVQERMGRHGRPFRAWKFRTMAAAPIERGAFDPLDRHRITPLGQLLRRARVDELPQALNVLKGEMSLIGPRPDYYPHALVYADTVPGYRDRHAVKPGISGLAQTELGYADGPDGIRAKVQADLLYVRTASLALDLRIARKTLAVILHRQGA</sequence>
<dbReference type="Pfam" id="PF02397">
    <property type="entry name" value="Bac_transf"/>
    <property type="match status" value="1"/>
</dbReference>
<organism evidence="5 6">
    <name type="scientific">Rubellimicrobium mesophilum DSM 19309</name>
    <dbReference type="NCBI Taxonomy" id="442562"/>
    <lineage>
        <taxon>Bacteria</taxon>
        <taxon>Pseudomonadati</taxon>
        <taxon>Pseudomonadota</taxon>
        <taxon>Alphaproteobacteria</taxon>
        <taxon>Rhodobacterales</taxon>
        <taxon>Roseobacteraceae</taxon>
        <taxon>Rubellimicrobium</taxon>
    </lineage>
</organism>
<dbReference type="PANTHER" id="PTHR30576:SF0">
    <property type="entry name" value="UNDECAPRENYL-PHOSPHATE N-ACETYLGALACTOSAMINYL 1-PHOSPHATE TRANSFERASE-RELATED"/>
    <property type="match status" value="1"/>
</dbReference>
<feature type="domain" description="Bacterial sugar transferase" evidence="4">
    <location>
        <begin position="25"/>
        <end position="206"/>
    </location>
</feature>
<keyword evidence="6" id="KW-1185">Reference proteome</keyword>
<evidence type="ECO:0000256" key="3">
    <source>
        <dbReference type="SAM" id="Phobius"/>
    </source>
</evidence>
<dbReference type="HOGENOM" id="CLU_024920_1_2_5"/>
<dbReference type="PANTHER" id="PTHR30576">
    <property type="entry name" value="COLANIC BIOSYNTHESIS UDP-GLUCOSE LIPID CARRIER TRANSFERASE"/>
    <property type="match status" value="1"/>
</dbReference>
<evidence type="ECO:0000256" key="2">
    <source>
        <dbReference type="ARBA" id="ARBA00023169"/>
    </source>
</evidence>
<evidence type="ECO:0000313" key="6">
    <source>
        <dbReference type="Proteomes" id="UP000019666"/>
    </source>
</evidence>
<accession>A0A017HL64</accession>
<comment type="caution">
    <text evidence="5">The sequence shown here is derived from an EMBL/GenBank/DDBJ whole genome shotgun (WGS) entry which is preliminary data.</text>
</comment>
<dbReference type="EMBL" id="AOSK01000094">
    <property type="protein sequence ID" value="EYD75076.1"/>
    <property type="molecule type" value="Genomic_DNA"/>
</dbReference>
<dbReference type="Proteomes" id="UP000019666">
    <property type="component" value="Unassembled WGS sequence"/>
</dbReference>
<reference evidence="5 6" key="1">
    <citation type="submission" date="2013-02" db="EMBL/GenBank/DDBJ databases">
        <authorList>
            <person name="Fiebig A."/>
            <person name="Goeker M."/>
            <person name="Klenk H.-P.P."/>
        </authorList>
    </citation>
    <scope>NUCLEOTIDE SEQUENCE [LARGE SCALE GENOMIC DNA]</scope>
    <source>
        <strain evidence="5 6">DSM 19309</strain>
    </source>
</reference>
<dbReference type="GO" id="GO:0000271">
    <property type="term" value="P:polysaccharide biosynthetic process"/>
    <property type="evidence" value="ECO:0007669"/>
    <property type="project" value="UniProtKB-KW"/>
</dbReference>
<comment type="similarity">
    <text evidence="1">Belongs to the bacterial sugar transferase family.</text>
</comment>
<dbReference type="InterPro" id="IPR003362">
    <property type="entry name" value="Bact_transf"/>
</dbReference>
<evidence type="ECO:0000259" key="4">
    <source>
        <dbReference type="Pfam" id="PF02397"/>
    </source>
</evidence>
<proteinExistence type="inferred from homology"/>
<dbReference type="STRING" id="442562.Rumeso_03404"/>
<protein>
    <submittedName>
        <fullName evidence="5">Putative glycosyltransferase</fullName>
    </submittedName>
</protein>
<keyword evidence="2" id="KW-0270">Exopolysaccharide synthesis</keyword>
<evidence type="ECO:0000313" key="5">
    <source>
        <dbReference type="EMBL" id="EYD75076.1"/>
    </source>
</evidence>
<keyword evidence="5" id="KW-0808">Transferase</keyword>
<keyword evidence="3" id="KW-0812">Transmembrane</keyword>